<protein>
    <recommendedName>
        <fullName evidence="4">Protein kinase domain-containing protein</fullName>
    </recommendedName>
</protein>
<evidence type="ECO:0000313" key="2">
    <source>
        <dbReference type="EMBL" id="GBC03357.1"/>
    </source>
</evidence>
<comment type="caution">
    <text evidence="2">The sequence shown here is derived from an EMBL/GenBank/DDBJ whole genome shotgun (WGS) entry which is preliminary data.</text>
</comment>
<keyword evidence="1" id="KW-1133">Transmembrane helix</keyword>
<dbReference type="Gene3D" id="3.30.200.20">
    <property type="entry name" value="Phosphorylase Kinase, domain 1"/>
    <property type="match status" value="1"/>
</dbReference>
<dbReference type="SUPFAM" id="SSF56112">
    <property type="entry name" value="Protein kinase-like (PK-like)"/>
    <property type="match status" value="1"/>
</dbReference>
<sequence>MSKETILKDTYIKWLEKSIIDEHINHYEYSDFKNIQPIGSGSYEIVNRANWKNTDYFFALKSFNNDKQTFEEIIKEKQDFAGSYENLWKNIVISKLYQDYIDILYLLSYSEKVKFYRYIEFLIYVGVLNLYISTYRDFHFISGFDKEFIIIAIS</sequence>
<keyword evidence="1" id="KW-0472">Membrane</keyword>
<reference evidence="2 3" key="1">
    <citation type="submission" date="2017-11" db="EMBL/GenBank/DDBJ databases">
        <title>The genome of Rhizophagus clarus HR1 reveals common genetic basis of auxotrophy among arbuscular mycorrhizal fungi.</title>
        <authorList>
            <person name="Kobayashi Y."/>
        </authorList>
    </citation>
    <scope>NUCLEOTIDE SEQUENCE [LARGE SCALE GENOMIC DNA]</scope>
    <source>
        <strain evidence="2 3">HR1</strain>
    </source>
</reference>
<evidence type="ECO:0000313" key="3">
    <source>
        <dbReference type="Proteomes" id="UP000247702"/>
    </source>
</evidence>
<accession>A0A2Z6SDS1</accession>
<dbReference type="Proteomes" id="UP000247702">
    <property type="component" value="Unassembled WGS sequence"/>
</dbReference>
<keyword evidence="1" id="KW-0812">Transmembrane</keyword>
<dbReference type="InterPro" id="IPR011009">
    <property type="entry name" value="Kinase-like_dom_sf"/>
</dbReference>
<evidence type="ECO:0000256" key="1">
    <source>
        <dbReference type="SAM" id="Phobius"/>
    </source>
</evidence>
<gene>
    <name evidence="2" type="ORF">RclHR1_05090004</name>
</gene>
<proteinExistence type="predicted"/>
<keyword evidence="3" id="KW-1185">Reference proteome</keyword>
<dbReference type="EMBL" id="BEXD01003881">
    <property type="protein sequence ID" value="GBC03357.1"/>
    <property type="molecule type" value="Genomic_DNA"/>
</dbReference>
<dbReference type="AlphaFoldDB" id="A0A2Z6SDS1"/>
<evidence type="ECO:0008006" key="4">
    <source>
        <dbReference type="Google" id="ProtNLM"/>
    </source>
</evidence>
<name>A0A2Z6SDS1_9GLOM</name>
<feature type="transmembrane region" description="Helical" evidence="1">
    <location>
        <begin position="115"/>
        <end position="132"/>
    </location>
</feature>
<organism evidence="2 3">
    <name type="scientific">Rhizophagus clarus</name>
    <dbReference type="NCBI Taxonomy" id="94130"/>
    <lineage>
        <taxon>Eukaryota</taxon>
        <taxon>Fungi</taxon>
        <taxon>Fungi incertae sedis</taxon>
        <taxon>Mucoromycota</taxon>
        <taxon>Glomeromycotina</taxon>
        <taxon>Glomeromycetes</taxon>
        <taxon>Glomerales</taxon>
        <taxon>Glomeraceae</taxon>
        <taxon>Rhizophagus</taxon>
    </lineage>
</organism>